<dbReference type="Proteomes" id="UP001285908">
    <property type="component" value="Unassembled WGS sequence"/>
</dbReference>
<proteinExistence type="predicted"/>
<comment type="caution">
    <text evidence="1">The sequence shown here is derived from an EMBL/GenBank/DDBJ whole genome shotgun (WGS) entry which is preliminary data.</text>
</comment>
<organism evidence="1 2">
    <name type="scientific">Neurospora hispaniola</name>
    <dbReference type="NCBI Taxonomy" id="588809"/>
    <lineage>
        <taxon>Eukaryota</taxon>
        <taxon>Fungi</taxon>
        <taxon>Dikarya</taxon>
        <taxon>Ascomycota</taxon>
        <taxon>Pezizomycotina</taxon>
        <taxon>Sordariomycetes</taxon>
        <taxon>Sordariomycetidae</taxon>
        <taxon>Sordariales</taxon>
        <taxon>Sordariaceae</taxon>
        <taxon>Neurospora</taxon>
    </lineage>
</organism>
<dbReference type="AlphaFoldDB" id="A0AAJ0I3I6"/>
<reference evidence="1 2" key="1">
    <citation type="journal article" date="2023" name="Mol. Phylogenet. Evol.">
        <title>Genome-scale phylogeny and comparative genomics of the fungal order Sordariales.</title>
        <authorList>
            <person name="Hensen N."/>
            <person name="Bonometti L."/>
            <person name="Westerberg I."/>
            <person name="Brannstrom I.O."/>
            <person name="Guillou S."/>
            <person name="Cros-Aarteil S."/>
            <person name="Calhoun S."/>
            <person name="Haridas S."/>
            <person name="Kuo A."/>
            <person name="Mondo S."/>
            <person name="Pangilinan J."/>
            <person name="Riley R."/>
            <person name="LaButti K."/>
            <person name="Andreopoulos B."/>
            <person name="Lipzen A."/>
            <person name="Chen C."/>
            <person name="Yan M."/>
            <person name="Daum C."/>
            <person name="Ng V."/>
            <person name="Clum A."/>
            <person name="Steindorff A."/>
            <person name="Ohm R.A."/>
            <person name="Martin F."/>
            <person name="Silar P."/>
            <person name="Natvig D.O."/>
            <person name="Lalanne C."/>
            <person name="Gautier V."/>
            <person name="Ament-Velasquez S.L."/>
            <person name="Kruys A."/>
            <person name="Hutchinson M.I."/>
            <person name="Powell A.J."/>
            <person name="Barry K."/>
            <person name="Miller A.N."/>
            <person name="Grigoriev I.V."/>
            <person name="Debuchy R."/>
            <person name="Gladieux P."/>
            <person name="Hiltunen Thoren M."/>
            <person name="Johannesson H."/>
        </authorList>
    </citation>
    <scope>NUCLEOTIDE SEQUENCE [LARGE SCALE GENOMIC DNA]</scope>
    <source>
        <strain evidence="1 2">FGSC 10403</strain>
    </source>
</reference>
<evidence type="ECO:0000313" key="2">
    <source>
        <dbReference type="Proteomes" id="UP001285908"/>
    </source>
</evidence>
<accession>A0AAJ0I3I6</accession>
<keyword evidence="2" id="KW-1185">Reference proteome</keyword>
<name>A0AAJ0I3I6_9PEZI</name>
<gene>
    <name evidence="1" type="ORF">B0T23DRAFT_192332</name>
</gene>
<sequence length="217" mass="24605">MTTVQWVEISITRSLTKSCRSSRAFISLIPFTDPDMINHFHGTMCMAFTVLKTSRPLLFLALLCLARSRSRLLHLSRSVSPSARRLRSTTPRENIRRIIRFSNRNSSLLMVLRLPFHCFPLKHYYAHHQKRNHLHQVNLEAEAQGNPFKFSGRKRGRAKSSSPPSQGLAILFSFHPTSRIPPSSPNNAVIEQRCGVSSCISAEHRMPTNADMLAVNS</sequence>
<evidence type="ECO:0000313" key="1">
    <source>
        <dbReference type="EMBL" id="KAK3489080.1"/>
    </source>
</evidence>
<dbReference type="RefSeq" id="XP_062690787.1">
    <property type="nucleotide sequence ID" value="XM_062833236.1"/>
</dbReference>
<protein>
    <submittedName>
        <fullName evidence="1">Uncharacterized protein</fullName>
    </submittedName>
</protein>
<dbReference type="EMBL" id="JAULSX010000006">
    <property type="protein sequence ID" value="KAK3489080.1"/>
    <property type="molecule type" value="Genomic_DNA"/>
</dbReference>
<dbReference type="GeneID" id="87870858"/>